<dbReference type="PANTHER" id="PTHR33375">
    <property type="entry name" value="CHROMOSOME-PARTITIONING PROTEIN PARB-RELATED"/>
    <property type="match status" value="1"/>
</dbReference>
<keyword evidence="3" id="KW-0238">DNA-binding</keyword>
<dbReference type="InterPro" id="IPR004437">
    <property type="entry name" value="ParB/RepB/Spo0J"/>
</dbReference>
<comment type="caution">
    <text evidence="5">The sequence shown here is derived from an EMBL/GenBank/DDBJ whole genome shotgun (WGS) entry which is preliminary data.</text>
</comment>
<dbReference type="FunFam" id="1.10.10.2830:FF:000001">
    <property type="entry name" value="Chromosome partitioning protein ParB"/>
    <property type="match status" value="1"/>
</dbReference>
<dbReference type="Pfam" id="PF17762">
    <property type="entry name" value="HTH_ParB"/>
    <property type="match status" value="1"/>
</dbReference>
<evidence type="ECO:0000259" key="4">
    <source>
        <dbReference type="SMART" id="SM00470"/>
    </source>
</evidence>
<dbReference type="SMART" id="SM00470">
    <property type="entry name" value="ParB"/>
    <property type="match status" value="1"/>
</dbReference>
<dbReference type="NCBIfam" id="TIGR00180">
    <property type="entry name" value="parB_part"/>
    <property type="match status" value="1"/>
</dbReference>
<dbReference type="InterPro" id="IPR003115">
    <property type="entry name" value="ParB_N"/>
</dbReference>
<dbReference type="EMBL" id="LCOJ01000036">
    <property type="protein sequence ID" value="KKU74394.1"/>
    <property type="molecule type" value="Genomic_DNA"/>
</dbReference>
<protein>
    <submittedName>
        <fullName evidence="5">ParB-like protein partition protein</fullName>
    </submittedName>
</protein>
<gene>
    <name evidence="5" type="ORF">UY01_C0036G0005</name>
</gene>
<dbReference type="SUPFAM" id="SSF109709">
    <property type="entry name" value="KorB DNA-binding domain-like"/>
    <property type="match status" value="1"/>
</dbReference>
<dbReference type="Pfam" id="PF02195">
    <property type="entry name" value="ParB_N"/>
    <property type="match status" value="1"/>
</dbReference>
<sequence length="275" mass="30848">MPAKLAPGESRESVFYVETNKIKPDPKQPRRDFDEAALAELASSIRKYGILQPLLVTKEEKSSQRGLDVEYVIVAGERRWRAARLANLPQVPVIVKDSMTEDKTRLEISLIENLQREDLNPIEEARAFTRLNKDFGYSHDEIARRLGRSRPAISNAIRLLGLPSDMQESLRAGRINFTQARTLLALTDPSKQKEVYKQILAGEIIGTSDLEREAAKISGTNREYGSSRRFSELETNLAKKLGGRITITDGSRGVTFTAKLATLEDLNNLVKIILD</sequence>
<dbReference type="InterPro" id="IPR036086">
    <property type="entry name" value="ParB/Sulfiredoxin_sf"/>
</dbReference>
<dbReference type="CDD" id="cd16393">
    <property type="entry name" value="SPO0J_N"/>
    <property type="match status" value="1"/>
</dbReference>
<dbReference type="AlphaFoldDB" id="A0A0G1SXY5"/>
<evidence type="ECO:0000256" key="1">
    <source>
        <dbReference type="ARBA" id="ARBA00006295"/>
    </source>
</evidence>
<dbReference type="GO" id="GO:0003677">
    <property type="term" value="F:DNA binding"/>
    <property type="evidence" value="ECO:0007669"/>
    <property type="project" value="UniProtKB-KW"/>
</dbReference>
<dbReference type="SUPFAM" id="SSF110849">
    <property type="entry name" value="ParB/Sulfiredoxin"/>
    <property type="match status" value="1"/>
</dbReference>
<evidence type="ECO:0000256" key="2">
    <source>
        <dbReference type="ARBA" id="ARBA00022829"/>
    </source>
</evidence>
<organism evidence="5 6">
    <name type="scientific">Candidatus Nomurabacteria bacterium GW2011_GWB1_47_6</name>
    <dbReference type="NCBI Taxonomy" id="1618749"/>
    <lineage>
        <taxon>Bacteria</taxon>
        <taxon>Candidatus Nomuraibacteriota</taxon>
    </lineage>
</organism>
<dbReference type="Gene3D" id="3.90.1530.30">
    <property type="match status" value="1"/>
</dbReference>
<evidence type="ECO:0000256" key="3">
    <source>
        <dbReference type="ARBA" id="ARBA00023125"/>
    </source>
</evidence>
<feature type="domain" description="ParB-like N-terminal" evidence="4">
    <location>
        <begin position="15"/>
        <end position="114"/>
    </location>
</feature>
<proteinExistence type="inferred from homology"/>
<evidence type="ECO:0000313" key="5">
    <source>
        <dbReference type="EMBL" id="KKU74394.1"/>
    </source>
</evidence>
<dbReference type="InterPro" id="IPR041468">
    <property type="entry name" value="HTH_ParB/Spo0J"/>
</dbReference>
<comment type="similarity">
    <text evidence="1">Belongs to the ParB family.</text>
</comment>
<name>A0A0G1SXY5_9BACT</name>
<dbReference type="FunFam" id="3.90.1530.30:FF:000001">
    <property type="entry name" value="Chromosome partitioning protein ParB"/>
    <property type="match status" value="1"/>
</dbReference>
<accession>A0A0G1SXY5</accession>
<dbReference type="PANTHER" id="PTHR33375:SF1">
    <property type="entry name" value="CHROMOSOME-PARTITIONING PROTEIN PARB-RELATED"/>
    <property type="match status" value="1"/>
</dbReference>
<dbReference type="GO" id="GO:0007059">
    <property type="term" value="P:chromosome segregation"/>
    <property type="evidence" value="ECO:0007669"/>
    <property type="project" value="UniProtKB-KW"/>
</dbReference>
<keyword evidence="2" id="KW-0159">Chromosome partition</keyword>
<dbReference type="Proteomes" id="UP000034879">
    <property type="component" value="Unassembled WGS sequence"/>
</dbReference>
<dbReference type="GO" id="GO:0005694">
    <property type="term" value="C:chromosome"/>
    <property type="evidence" value="ECO:0007669"/>
    <property type="project" value="TreeGrafter"/>
</dbReference>
<dbReference type="Gene3D" id="1.10.10.2830">
    <property type="match status" value="1"/>
</dbReference>
<reference evidence="5" key="1">
    <citation type="journal article" date="2015" name="Nature">
        <title>rRNA introns, odd ribosomes, and small enigmatic genomes across a large radiation of phyla.</title>
        <authorList>
            <person name="Brown C.T."/>
            <person name="Hug L.A."/>
            <person name="Thomas B.C."/>
            <person name="Sharon I."/>
            <person name="Castelle C.J."/>
            <person name="Singh A."/>
            <person name="Wilkins M.J."/>
            <person name="Williams K.H."/>
            <person name="Banfield J.F."/>
        </authorList>
    </citation>
    <scope>NUCLEOTIDE SEQUENCE [LARGE SCALE GENOMIC DNA]</scope>
</reference>
<dbReference type="InterPro" id="IPR050336">
    <property type="entry name" value="Chromosome_partition/occlusion"/>
</dbReference>
<evidence type="ECO:0000313" key="6">
    <source>
        <dbReference type="Proteomes" id="UP000034879"/>
    </source>
</evidence>